<dbReference type="CDD" id="cd00009">
    <property type="entry name" value="AAA"/>
    <property type="match status" value="1"/>
</dbReference>
<protein>
    <submittedName>
        <fullName evidence="2">Replicative helicase</fullName>
    </submittedName>
</protein>
<dbReference type="EMBL" id="BK032585">
    <property type="protein sequence ID" value="DAF49602.1"/>
    <property type="molecule type" value="Genomic_DNA"/>
</dbReference>
<dbReference type="InterPro" id="IPR002611">
    <property type="entry name" value="IstB_ATP-bd"/>
</dbReference>
<keyword evidence="2" id="KW-0378">Hydrolase</keyword>
<organism evidence="2">
    <name type="scientific">Myoviridae sp. ctuev19</name>
    <dbReference type="NCBI Taxonomy" id="2827716"/>
    <lineage>
        <taxon>Viruses</taxon>
        <taxon>Duplodnaviria</taxon>
        <taxon>Heunggongvirae</taxon>
        <taxon>Uroviricota</taxon>
        <taxon>Caudoviricetes</taxon>
    </lineage>
</organism>
<dbReference type="GO" id="GO:0005524">
    <property type="term" value="F:ATP binding"/>
    <property type="evidence" value="ECO:0007669"/>
    <property type="project" value="InterPro"/>
</dbReference>
<keyword evidence="2" id="KW-0347">Helicase</keyword>
<name>A0A8S5SG44_9CAUD</name>
<dbReference type="NCBIfam" id="NF005992">
    <property type="entry name" value="PRK08116.1"/>
    <property type="match status" value="1"/>
</dbReference>
<dbReference type="PANTHER" id="PTHR30050:SF4">
    <property type="entry name" value="ATP-BINDING PROTEIN RV3427C IN INSERTION SEQUENCE-RELATED"/>
    <property type="match status" value="1"/>
</dbReference>
<accession>A0A8S5SG44</accession>
<dbReference type="GO" id="GO:0004386">
    <property type="term" value="F:helicase activity"/>
    <property type="evidence" value="ECO:0007669"/>
    <property type="project" value="UniProtKB-KW"/>
</dbReference>
<evidence type="ECO:0000259" key="1">
    <source>
        <dbReference type="Pfam" id="PF01695"/>
    </source>
</evidence>
<keyword evidence="2" id="KW-0067">ATP-binding</keyword>
<dbReference type="Pfam" id="PF01695">
    <property type="entry name" value="IstB_IS21"/>
    <property type="match status" value="1"/>
</dbReference>
<keyword evidence="2" id="KW-0547">Nucleotide-binding</keyword>
<proteinExistence type="predicted"/>
<dbReference type="SUPFAM" id="SSF52540">
    <property type="entry name" value="P-loop containing nucleoside triphosphate hydrolases"/>
    <property type="match status" value="1"/>
</dbReference>
<dbReference type="Gene3D" id="3.40.50.300">
    <property type="entry name" value="P-loop containing nucleotide triphosphate hydrolases"/>
    <property type="match status" value="1"/>
</dbReference>
<dbReference type="GO" id="GO:0006260">
    <property type="term" value="P:DNA replication"/>
    <property type="evidence" value="ECO:0007669"/>
    <property type="project" value="TreeGrafter"/>
</dbReference>
<sequence>MFSKGGITMYADVLKRIESRIPATQVEEYTGDDGLKHCKRCAGLTQCRITLFGVEQVVRCLCPCEKQRLAEIEAHEMQLQQIERRRRDCFDVPTMRDWTFAADDRKNPKISDAMEKYACRFDEFLAKKSGLLLFGPCGTGKSFYAAAIANKVVEMGFTAKMTNFATIINRLQSTFEGKDSYIDGLNRYQLLVIDDLGAERTTSYMQELVYNIVDSRYRSGLPMIITTNLTREQLKHPGSVETERIYDRIMERCLPVEVDGQSRRKQKLRETADDMRNSLGL</sequence>
<dbReference type="PANTHER" id="PTHR30050">
    <property type="entry name" value="CHROMOSOMAL REPLICATION INITIATOR PROTEIN DNAA"/>
    <property type="match status" value="1"/>
</dbReference>
<reference evidence="2" key="1">
    <citation type="journal article" date="2021" name="Proc. Natl. Acad. Sci. U.S.A.">
        <title>A Catalog of Tens of Thousands of Viruses from Human Metagenomes Reveals Hidden Associations with Chronic Diseases.</title>
        <authorList>
            <person name="Tisza M.J."/>
            <person name="Buck C.B."/>
        </authorList>
    </citation>
    <scope>NUCLEOTIDE SEQUENCE</scope>
    <source>
        <strain evidence="2">Ctuev19</strain>
    </source>
</reference>
<feature type="domain" description="IstB-like ATP-binding" evidence="1">
    <location>
        <begin position="123"/>
        <end position="269"/>
    </location>
</feature>
<dbReference type="InterPro" id="IPR027417">
    <property type="entry name" value="P-loop_NTPase"/>
</dbReference>
<evidence type="ECO:0000313" key="2">
    <source>
        <dbReference type="EMBL" id="DAF49602.1"/>
    </source>
</evidence>